<dbReference type="SUPFAM" id="SSF64268">
    <property type="entry name" value="PX domain"/>
    <property type="match status" value="1"/>
</dbReference>
<dbReference type="OrthoDB" id="120967at2759"/>
<dbReference type="Pfam" id="PF08628">
    <property type="entry name" value="Nexin_C"/>
    <property type="match status" value="1"/>
</dbReference>
<sequence>MYATLVAVLRMAVGYLVLAPLVFGAIVTTLLATNVGVSYVFQRRRERKQLGKGIRGELRLEPRVAQIPRLGFASQVAGKPQQQAYLSVFPTDYNNEKWESPRVKLGGGDEYVEVEREAAKVLELAVRDFVQDWFREVSADPSFPRCVHSQIAQAVEAVAERARTKIDVAEFVVGQILPHVTAHLRSMRLSQATEELAAGEPLPLPEENVEPHWHPALRGLRMQAEEDEELAKRQEKTLVMAHIRRMVDLITPLILPPEQSTFAAHRVLVRELLTGALLAPLVLSLGEPDTINQLLDSQLERLIREQHMVNELREALYKQARGMEDEGDGGDDEEMDDDIGAAAAMAASEEGELAAAWAETPQQLGRTYEQFMSTIDECSDAAEVERIRSDILAEIRKRRILIMGQSKDDIVHGQRVGDIIVYVNRLYVAKKKAERRLEALRQGDVRAAQAAGAGQRRRGSSASSAVSPFSGARATAPGFPSISRASTYYEHRDDPAQLGPPQFTLHEILTNVSSLSAFAEYMDLIGQRLTLEFWVNVEGVRQVEAPGPVLASAVASLWKSYFTVRVDELAALGSDVEAAVSRVQRCLKPFRAQEEPLSLDTDKISDEVCAEAFGLIGLAQRAMFRHMEAAEFPPFLRSALYSRFLKEYYVTSRQDQIQSALFSGAGRRPQQTEACVSLPVTPAAARPSRRASLVRSARSVSGESTVSAPQPLTAPTASQPPAASSTSPLRGPWLRTAAAARAWTFGRQGVRTEAPLVSTDRSEAVGTLAGSEPVAASLGEEPNAAASPNVEPRRRSVRVGRSEVRRLSASLRTIGLGEGAEEESGEGAEEDEDELTGLERISSDDGSSEDGDSSSVDEAESLVIARSITTPVPGDLFADERAAAVGRAVGRITHQMAIVRALLRQAQKTRHRAHEQRVLRAAYGGLRREALAAGEQQRAYGAAGDAMRAAELSGHVPRAHADAHVTYLIELQLAARGAAPAAGWVVARRYREFFALHRDLRAALPAAMRAHELPARTPLQRLQRDRDVDARRRALEAYLQALLRDPHVRGARALRLFLSAAAPPGADAYAGAGGAGTWMQRICKTVGDDIGGVTGAGSMLELIVQELGAQVALQQPPAAAAAAGAESAAFVDPLSDLFVEVFGLKHRRNWLRRQAISILLRHIVGGAVERRIRDAAVLQAAPLAVALAALRHALWPGGARLQAPAPRTAEQAADTQQRARGRVMWYVPRVLGGMVGRKNARDGAARLLAGVQQRRPNLSLALTCVDAVLAAVFPEIKLHIDEL</sequence>
<dbReference type="InterPro" id="IPR016137">
    <property type="entry name" value="RGS"/>
</dbReference>
<dbReference type="InterPro" id="IPR001683">
    <property type="entry name" value="PX_dom"/>
</dbReference>
<dbReference type="InterPro" id="IPR036871">
    <property type="entry name" value="PX_dom_sf"/>
</dbReference>
<dbReference type="PROSITE" id="PS50195">
    <property type="entry name" value="PX"/>
    <property type="match status" value="1"/>
</dbReference>
<proteinExistence type="inferred from homology"/>
<evidence type="ECO:0000259" key="4">
    <source>
        <dbReference type="PROSITE" id="PS50132"/>
    </source>
</evidence>
<feature type="transmembrane region" description="Helical" evidence="3">
    <location>
        <begin position="12"/>
        <end position="41"/>
    </location>
</feature>
<keyword evidence="3" id="KW-0472">Membrane</keyword>
<dbReference type="Gene3D" id="1.10.167.10">
    <property type="entry name" value="Regulator of G-protein Signalling 4, domain 2"/>
    <property type="match status" value="1"/>
</dbReference>
<dbReference type="InterPro" id="IPR013937">
    <property type="entry name" value="Sorting_nexin_C"/>
</dbReference>
<dbReference type="InterPro" id="IPR036305">
    <property type="entry name" value="RGS_sf"/>
</dbReference>
<keyword evidence="3" id="KW-0812">Transmembrane</keyword>
<dbReference type="SUPFAM" id="SSF48097">
    <property type="entry name" value="Regulator of G-protein signaling, RGS"/>
    <property type="match status" value="1"/>
</dbReference>
<keyword evidence="3" id="KW-1133">Transmembrane helix</keyword>
<accession>A0A9W8BLA2</accession>
<feature type="region of interest" description="Disordered" evidence="2">
    <location>
        <begin position="449"/>
        <end position="473"/>
    </location>
</feature>
<dbReference type="GO" id="GO:0035091">
    <property type="term" value="F:phosphatidylinositol binding"/>
    <property type="evidence" value="ECO:0007669"/>
    <property type="project" value="InterPro"/>
</dbReference>
<feature type="compositionally biased region" description="Low complexity" evidence="2">
    <location>
        <begin position="449"/>
        <end position="465"/>
    </location>
</feature>
<evidence type="ECO:0000259" key="6">
    <source>
        <dbReference type="PROSITE" id="PS51207"/>
    </source>
</evidence>
<dbReference type="PANTHER" id="PTHR22775">
    <property type="entry name" value="SORTING NEXIN"/>
    <property type="match status" value="1"/>
</dbReference>
<feature type="compositionally biased region" description="Acidic residues" evidence="2">
    <location>
        <begin position="819"/>
        <end position="836"/>
    </location>
</feature>
<comment type="caution">
    <text evidence="7">The sequence shown here is derived from an EMBL/GenBank/DDBJ whole genome shotgun (WGS) entry which is preliminary data.</text>
</comment>
<feature type="domain" description="PX" evidence="5">
    <location>
        <begin position="945"/>
        <end position="1065"/>
    </location>
</feature>
<feature type="domain" description="PXA" evidence="6">
    <location>
        <begin position="111"/>
        <end position="303"/>
    </location>
</feature>
<evidence type="ECO:0000313" key="8">
    <source>
        <dbReference type="Proteomes" id="UP001150907"/>
    </source>
</evidence>
<gene>
    <name evidence="7" type="primary">TRM8_1</name>
    <name evidence="7" type="ORF">H4R26_001189</name>
</gene>
<evidence type="ECO:0000256" key="3">
    <source>
        <dbReference type="SAM" id="Phobius"/>
    </source>
</evidence>
<dbReference type="SMART" id="SM00312">
    <property type="entry name" value="PX"/>
    <property type="match status" value="1"/>
</dbReference>
<evidence type="ECO:0000313" key="7">
    <source>
        <dbReference type="EMBL" id="KAJ2006775.1"/>
    </source>
</evidence>
<feature type="region of interest" description="Disordered" evidence="2">
    <location>
        <begin position="687"/>
        <end position="731"/>
    </location>
</feature>
<dbReference type="Gene3D" id="3.30.1520.10">
    <property type="entry name" value="Phox-like domain"/>
    <property type="match status" value="1"/>
</dbReference>
<organism evidence="7 8">
    <name type="scientific">Coemansia thaxteri</name>
    <dbReference type="NCBI Taxonomy" id="2663907"/>
    <lineage>
        <taxon>Eukaryota</taxon>
        <taxon>Fungi</taxon>
        <taxon>Fungi incertae sedis</taxon>
        <taxon>Zoopagomycota</taxon>
        <taxon>Kickxellomycotina</taxon>
        <taxon>Kickxellomycetes</taxon>
        <taxon>Kickxellales</taxon>
        <taxon>Kickxellaceae</taxon>
        <taxon>Coemansia</taxon>
    </lineage>
</organism>
<name>A0A9W8BLA2_9FUNG</name>
<protein>
    <submittedName>
        <fullName evidence="7">tRNA (Guanine-N(7)-)-methyltransferase (tRNA(m7G46)-methyltransferase)</fullName>
    </submittedName>
</protein>
<dbReference type="Pfam" id="PF02194">
    <property type="entry name" value="PXA"/>
    <property type="match status" value="1"/>
</dbReference>
<comment type="similarity">
    <text evidence="1">Belongs to the sorting nexin family.</text>
</comment>
<feature type="compositionally biased region" description="Acidic residues" evidence="2">
    <location>
        <begin position="846"/>
        <end position="858"/>
    </location>
</feature>
<feature type="region of interest" description="Disordered" evidence="2">
    <location>
        <begin position="773"/>
        <end position="858"/>
    </location>
</feature>
<dbReference type="SMART" id="SM00315">
    <property type="entry name" value="RGS"/>
    <property type="match status" value="1"/>
</dbReference>
<dbReference type="PANTHER" id="PTHR22775:SF3">
    <property type="entry name" value="SORTING NEXIN-13"/>
    <property type="match status" value="1"/>
</dbReference>
<feature type="domain" description="RGS" evidence="4">
    <location>
        <begin position="504"/>
        <end position="645"/>
    </location>
</feature>
<dbReference type="Pfam" id="PF00615">
    <property type="entry name" value="RGS"/>
    <property type="match status" value="1"/>
</dbReference>
<keyword evidence="8" id="KW-1185">Reference proteome</keyword>
<feature type="compositionally biased region" description="Low complexity" evidence="2">
    <location>
        <begin position="687"/>
        <end position="729"/>
    </location>
</feature>
<dbReference type="InterPro" id="IPR003114">
    <property type="entry name" value="Phox_assoc"/>
</dbReference>
<evidence type="ECO:0000256" key="2">
    <source>
        <dbReference type="SAM" id="MobiDB-lite"/>
    </source>
</evidence>
<dbReference type="Proteomes" id="UP001150907">
    <property type="component" value="Unassembled WGS sequence"/>
</dbReference>
<reference evidence="7" key="1">
    <citation type="submission" date="2022-07" db="EMBL/GenBank/DDBJ databases">
        <title>Phylogenomic reconstructions and comparative analyses of Kickxellomycotina fungi.</title>
        <authorList>
            <person name="Reynolds N.K."/>
            <person name="Stajich J.E."/>
            <person name="Barry K."/>
            <person name="Grigoriev I.V."/>
            <person name="Crous P."/>
            <person name="Smith M.E."/>
        </authorList>
    </citation>
    <scope>NUCLEOTIDE SEQUENCE</scope>
    <source>
        <strain evidence="7">IMI 214461</strain>
    </source>
</reference>
<dbReference type="PROSITE" id="PS51207">
    <property type="entry name" value="PXA"/>
    <property type="match status" value="1"/>
</dbReference>
<dbReference type="SMART" id="SM00313">
    <property type="entry name" value="PXA"/>
    <property type="match status" value="1"/>
</dbReference>
<evidence type="ECO:0000256" key="1">
    <source>
        <dbReference type="ARBA" id="ARBA00010883"/>
    </source>
</evidence>
<dbReference type="Pfam" id="PF00787">
    <property type="entry name" value="PX"/>
    <property type="match status" value="1"/>
</dbReference>
<dbReference type="PROSITE" id="PS50132">
    <property type="entry name" value="RGS"/>
    <property type="match status" value="1"/>
</dbReference>
<evidence type="ECO:0000259" key="5">
    <source>
        <dbReference type="PROSITE" id="PS50195"/>
    </source>
</evidence>
<dbReference type="InterPro" id="IPR044926">
    <property type="entry name" value="RGS_subdomain_2"/>
</dbReference>
<dbReference type="EMBL" id="JANBQF010000048">
    <property type="protein sequence ID" value="KAJ2006775.1"/>
    <property type="molecule type" value="Genomic_DNA"/>
</dbReference>